<dbReference type="InterPro" id="IPR013424">
    <property type="entry name" value="Ice-binding_C"/>
</dbReference>
<dbReference type="Proteomes" id="UP000320176">
    <property type="component" value="Unassembled WGS sequence"/>
</dbReference>
<sequence>MSGHRVCSVVLVCLLFVHSQRVHGGIVHIALDGTQSGLVAGDSFTNNLNGLISDGVTFDLNISVTGSATLNGGSGGTGLAVAGGLTVGIDTNEWLQFTVSTSNVTGGTVVFNGFSGLDFSEYVDGADVVGASTTGINPADLITSVGNDPTFVTPLPNNVFVLGGTATSGSGTSFRIDDVFASFTGTAAVPEPSSFALILLSGMVLLRRRRV</sequence>
<evidence type="ECO:0008006" key="3">
    <source>
        <dbReference type="Google" id="ProtNLM"/>
    </source>
</evidence>
<evidence type="ECO:0000313" key="2">
    <source>
        <dbReference type="Proteomes" id="UP000320176"/>
    </source>
</evidence>
<proteinExistence type="predicted"/>
<dbReference type="AlphaFoldDB" id="A0A5C6AMZ5"/>
<dbReference type="NCBIfam" id="TIGR02595">
    <property type="entry name" value="PEP_CTERM"/>
    <property type="match status" value="1"/>
</dbReference>
<protein>
    <recommendedName>
        <fullName evidence="3">PEP-CTERM protein-sorting domain-containing protein</fullName>
    </recommendedName>
</protein>
<name>A0A5C6AMZ5_9BACT</name>
<comment type="caution">
    <text evidence="1">The sequence shown here is derived from an EMBL/GenBank/DDBJ whole genome shotgun (WGS) entry which is preliminary data.</text>
</comment>
<reference evidence="1 2" key="1">
    <citation type="submission" date="2019-02" db="EMBL/GenBank/DDBJ databases">
        <title>Deep-cultivation of Planctomycetes and their phenomic and genomic characterization uncovers novel biology.</title>
        <authorList>
            <person name="Wiegand S."/>
            <person name="Jogler M."/>
            <person name="Boedeker C."/>
            <person name="Pinto D."/>
            <person name="Vollmers J."/>
            <person name="Rivas-Marin E."/>
            <person name="Kohn T."/>
            <person name="Peeters S.H."/>
            <person name="Heuer A."/>
            <person name="Rast P."/>
            <person name="Oberbeckmann S."/>
            <person name="Bunk B."/>
            <person name="Jeske O."/>
            <person name="Meyerdierks A."/>
            <person name="Storesund J.E."/>
            <person name="Kallscheuer N."/>
            <person name="Luecker S."/>
            <person name="Lage O.M."/>
            <person name="Pohl T."/>
            <person name="Merkel B.J."/>
            <person name="Hornburger P."/>
            <person name="Mueller R.-W."/>
            <person name="Bruemmer F."/>
            <person name="Labrenz M."/>
            <person name="Spormann A.M."/>
            <person name="Op Den Camp H."/>
            <person name="Overmann J."/>
            <person name="Amann R."/>
            <person name="Jetten M.S.M."/>
            <person name="Mascher T."/>
            <person name="Medema M.H."/>
            <person name="Devos D.P."/>
            <person name="Kaster A.-K."/>
            <person name="Ovreas L."/>
            <person name="Rohde M."/>
            <person name="Galperin M.Y."/>
            <person name="Jogler C."/>
        </authorList>
    </citation>
    <scope>NUCLEOTIDE SEQUENCE [LARGE SCALE GENOMIC DNA]</scope>
    <source>
        <strain evidence="1 2">Pla52n</strain>
    </source>
</reference>
<keyword evidence="2" id="KW-1185">Reference proteome</keyword>
<gene>
    <name evidence="1" type="ORF">Pla52n_41500</name>
</gene>
<dbReference type="RefSeq" id="WP_146521339.1">
    <property type="nucleotide sequence ID" value="NZ_CP151726.1"/>
</dbReference>
<evidence type="ECO:0000313" key="1">
    <source>
        <dbReference type="EMBL" id="TWU00781.1"/>
    </source>
</evidence>
<accession>A0A5C6AMZ5</accession>
<dbReference type="EMBL" id="SJPN01000005">
    <property type="protein sequence ID" value="TWU00781.1"/>
    <property type="molecule type" value="Genomic_DNA"/>
</dbReference>
<organism evidence="1 2">
    <name type="scientific">Stieleria varia</name>
    <dbReference type="NCBI Taxonomy" id="2528005"/>
    <lineage>
        <taxon>Bacteria</taxon>
        <taxon>Pseudomonadati</taxon>
        <taxon>Planctomycetota</taxon>
        <taxon>Planctomycetia</taxon>
        <taxon>Pirellulales</taxon>
        <taxon>Pirellulaceae</taxon>
        <taxon>Stieleria</taxon>
    </lineage>
</organism>